<evidence type="ECO:0000256" key="1">
    <source>
        <dbReference type="SAM" id="Phobius"/>
    </source>
</evidence>
<organism evidence="2 3">
    <name type="scientific">Inquilinus ginsengisoli</name>
    <dbReference type="NCBI Taxonomy" id="363840"/>
    <lineage>
        <taxon>Bacteria</taxon>
        <taxon>Pseudomonadati</taxon>
        <taxon>Pseudomonadota</taxon>
        <taxon>Alphaproteobacteria</taxon>
        <taxon>Rhodospirillales</taxon>
        <taxon>Rhodospirillaceae</taxon>
        <taxon>Inquilinus</taxon>
    </lineage>
</organism>
<keyword evidence="1" id="KW-1133">Transmembrane helix</keyword>
<keyword evidence="3" id="KW-1185">Reference proteome</keyword>
<name>A0ABU1JJ67_9PROT</name>
<evidence type="ECO:0000313" key="2">
    <source>
        <dbReference type="EMBL" id="MDR6287599.1"/>
    </source>
</evidence>
<comment type="caution">
    <text evidence="2">The sequence shown here is derived from an EMBL/GenBank/DDBJ whole genome shotgun (WGS) entry which is preliminary data.</text>
</comment>
<reference evidence="2 3" key="1">
    <citation type="submission" date="2023-07" db="EMBL/GenBank/DDBJ databases">
        <title>Sorghum-associated microbial communities from plants grown in Nebraska, USA.</title>
        <authorList>
            <person name="Schachtman D."/>
        </authorList>
    </citation>
    <scope>NUCLEOTIDE SEQUENCE [LARGE SCALE GENOMIC DNA]</scope>
    <source>
        <strain evidence="2 3">584</strain>
    </source>
</reference>
<dbReference type="Proteomes" id="UP001262410">
    <property type="component" value="Unassembled WGS sequence"/>
</dbReference>
<dbReference type="RefSeq" id="WP_309791435.1">
    <property type="nucleotide sequence ID" value="NZ_JAVDPW010000001.1"/>
</dbReference>
<evidence type="ECO:0000313" key="3">
    <source>
        <dbReference type="Proteomes" id="UP001262410"/>
    </source>
</evidence>
<proteinExistence type="predicted"/>
<dbReference type="EMBL" id="JAVDPW010000001">
    <property type="protein sequence ID" value="MDR6287599.1"/>
    <property type="molecule type" value="Genomic_DNA"/>
</dbReference>
<accession>A0ABU1JJ67</accession>
<gene>
    <name evidence="2" type="ORF">E9232_000098</name>
</gene>
<keyword evidence="1" id="KW-0812">Transmembrane</keyword>
<keyword evidence="1" id="KW-0472">Membrane</keyword>
<protein>
    <recommendedName>
        <fullName evidence="4">HEPN domain-containing protein</fullName>
    </recommendedName>
</protein>
<sequence length="159" mass="17141">MSKGAADEVEARTGWFADVMAGKGEGGRLRGAVTVGDHTQALLVELETVFGAGAWVATVILAVAVVEAHLREQAMAAGWAVDPYLSAGRLFAEAGLDERFDTLRRARNRALHVSDPPTLTVDMFWFEAERLEAEARYAIRLVATALYGGDLPEAPERDA</sequence>
<evidence type="ECO:0008006" key="4">
    <source>
        <dbReference type="Google" id="ProtNLM"/>
    </source>
</evidence>
<feature type="transmembrane region" description="Helical" evidence="1">
    <location>
        <begin position="48"/>
        <end position="66"/>
    </location>
</feature>